<organism evidence="1 2">
    <name type="scientific">Stephania yunnanensis</name>
    <dbReference type="NCBI Taxonomy" id="152371"/>
    <lineage>
        <taxon>Eukaryota</taxon>
        <taxon>Viridiplantae</taxon>
        <taxon>Streptophyta</taxon>
        <taxon>Embryophyta</taxon>
        <taxon>Tracheophyta</taxon>
        <taxon>Spermatophyta</taxon>
        <taxon>Magnoliopsida</taxon>
        <taxon>Ranunculales</taxon>
        <taxon>Menispermaceae</taxon>
        <taxon>Menispermoideae</taxon>
        <taxon>Cissampelideae</taxon>
        <taxon>Stephania</taxon>
    </lineage>
</organism>
<accession>A0AAP0LE19</accession>
<sequence>MYKEMGPREVGISLASDTDLLHGVDLAKPATNYGITEVLCALTYYMRSM</sequence>
<evidence type="ECO:0000313" key="1">
    <source>
        <dbReference type="EMBL" id="KAK9169276.1"/>
    </source>
</evidence>
<comment type="caution">
    <text evidence="1">The sequence shown here is derived from an EMBL/GenBank/DDBJ whole genome shotgun (WGS) entry which is preliminary data.</text>
</comment>
<keyword evidence="2" id="KW-1185">Reference proteome</keyword>
<dbReference type="EMBL" id="JBBNAF010000001">
    <property type="protein sequence ID" value="KAK9169276.1"/>
    <property type="molecule type" value="Genomic_DNA"/>
</dbReference>
<proteinExistence type="predicted"/>
<protein>
    <submittedName>
        <fullName evidence="1">Uncharacterized protein</fullName>
    </submittedName>
</protein>
<dbReference type="Proteomes" id="UP001420932">
    <property type="component" value="Unassembled WGS sequence"/>
</dbReference>
<name>A0AAP0LE19_9MAGN</name>
<dbReference type="AlphaFoldDB" id="A0AAP0LE19"/>
<gene>
    <name evidence="1" type="ORF">Syun_001416</name>
</gene>
<evidence type="ECO:0000313" key="2">
    <source>
        <dbReference type="Proteomes" id="UP001420932"/>
    </source>
</evidence>
<reference evidence="1 2" key="1">
    <citation type="submission" date="2024-01" db="EMBL/GenBank/DDBJ databases">
        <title>Genome assemblies of Stephania.</title>
        <authorList>
            <person name="Yang L."/>
        </authorList>
    </citation>
    <scope>NUCLEOTIDE SEQUENCE [LARGE SCALE GENOMIC DNA]</scope>
    <source>
        <strain evidence="1">YNDBR</strain>
        <tissue evidence="1">Leaf</tissue>
    </source>
</reference>